<reference evidence="6 7" key="1">
    <citation type="submission" date="2021-07" db="EMBL/GenBank/DDBJ databases">
        <authorList>
            <person name="So Y."/>
        </authorList>
    </citation>
    <scope>NUCLEOTIDE SEQUENCE [LARGE SCALE GENOMIC DNA]</scope>
    <source>
        <strain evidence="6 7">HJA6</strain>
    </source>
</reference>
<dbReference type="Pfam" id="PF00126">
    <property type="entry name" value="HTH_1"/>
    <property type="match status" value="1"/>
</dbReference>
<sequence>MTDRFDAMSAFVAVADSEGFAPAARRLGVSPSAVTRLVAGLEERLGLRLLQRTTRRVALTDAGARFLMRARRILADLREAEDSAAAERSTPAGHLVVAAPVAFGRLHVGPLVCDFLGQHLGVTAELTLSDRYIDLLEEGVDVALRIGHLSDSTLVARRVGETRRVWVAAPSYLARAGMPASPDDLDAHRLIHCSALGGERAWTFHGSGTPETRAIAPRYVTNSVDAALWHAGQGGGITSVLLYQAEEALRSGRLVTLMEEQEAAPLPIQFVYPSARLLSAKVRALVDLALATRDWRFTDVTAASPPPRSRSARRAPAP</sequence>
<evidence type="ECO:0000313" key="6">
    <source>
        <dbReference type="EMBL" id="MBW6398219.1"/>
    </source>
</evidence>
<name>A0ABS7A7G6_9PROT</name>
<dbReference type="PANTHER" id="PTHR30537:SF5">
    <property type="entry name" value="HTH-TYPE TRANSCRIPTIONAL ACTIVATOR TTDR-RELATED"/>
    <property type="match status" value="1"/>
</dbReference>
<organism evidence="6 7">
    <name type="scientific">Roseomonas alba</name>
    <dbReference type="NCBI Taxonomy" id="2846776"/>
    <lineage>
        <taxon>Bacteria</taxon>
        <taxon>Pseudomonadati</taxon>
        <taxon>Pseudomonadota</taxon>
        <taxon>Alphaproteobacteria</taxon>
        <taxon>Acetobacterales</taxon>
        <taxon>Roseomonadaceae</taxon>
        <taxon>Roseomonas</taxon>
    </lineage>
</organism>
<dbReference type="Proteomes" id="UP001196565">
    <property type="component" value="Unassembled WGS sequence"/>
</dbReference>
<keyword evidence="7" id="KW-1185">Reference proteome</keyword>
<accession>A0ABS7A7G6</accession>
<dbReference type="EMBL" id="JAHYBZ010000003">
    <property type="protein sequence ID" value="MBW6398219.1"/>
    <property type="molecule type" value="Genomic_DNA"/>
</dbReference>
<keyword evidence="2" id="KW-0805">Transcription regulation</keyword>
<dbReference type="InterPro" id="IPR036390">
    <property type="entry name" value="WH_DNA-bd_sf"/>
</dbReference>
<evidence type="ECO:0000259" key="5">
    <source>
        <dbReference type="PROSITE" id="PS50931"/>
    </source>
</evidence>
<dbReference type="PANTHER" id="PTHR30537">
    <property type="entry name" value="HTH-TYPE TRANSCRIPTIONAL REGULATOR"/>
    <property type="match status" value="1"/>
</dbReference>
<keyword evidence="3" id="KW-0238">DNA-binding</keyword>
<dbReference type="CDD" id="cd08471">
    <property type="entry name" value="PBP2_CrgA_like_2"/>
    <property type="match status" value="1"/>
</dbReference>
<dbReference type="SUPFAM" id="SSF46785">
    <property type="entry name" value="Winged helix' DNA-binding domain"/>
    <property type="match status" value="1"/>
</dbReference>
<dbReference type="Pfam" id="PF03466">
    <property type="entry name" value="LysR_substrate"/>
    <property type="match status" value="1"/>
</dbReference>
<dbReference type="Gene3D" id="3.40.190.290">
    <property type="match status" value="1"/>
</dbReference>
<comment type="caution">
    <text evidence="6">The sequence shown here is derived from an EMBL/GenBank/DDBJ whole genome shotgun (WGS) entry which is preliminary data.</text>
</comment>
<protein>
    <submittedName>
        <fullName evidence="6">LysR family transcriptional regulator</fullName>
    </submittedName>
</protein>
<dbReference type="InterPro" id="IPR036388">
    <property type="entry name" value="WH-like_DNA-bd_sf"/>
</dbReference>
<evidence type="ECO:0000313" key="7">
    <source>
        <dbReference type="Proteomes" id="UP001196565"/>
    </source>
</evidence>
<evidence type="ECO:0000256" key="1">
    <source>
        <dbReference type="ARBA" id="ARBA00009437"/>
    </source>
</evidence>
<comment type="similarity">
    <text evidence="1">Belongs to the LysR transcriptional regulatory family.</text>
</comment>
<dbReference type="PROSITE" id="PS50931">
    <property type="entry name" value="HTH_LYSR"/>
    <property type="match status" value="1"/>
</dbReference>
<dbReference type="InterPro" id="IPR005119">
    <property type="entry name" value="LysR_subst-bd"/>
</dbReference>
<keyword evidence="4" id="KW-0804">Transcription</keyword>
<evidence type="ECO:0000256" key="4">
    <source>
        <dbReference type="ARBA" id="ARBA00023163"/>
    </source>
</evidence>
<dbReference type="SUPFAM" id="SSF53850">
    <property type="entry name" value="Periplasmic binding protein-like II"/>
    <property type="match status" value="1"/>
</dbReference>
<evidence type="ECO:0000256" key="3">
    <source>
        <dbReference type="ARBA" id="ARBA00023125"/>
    </source>
</evidence>
<gene>
    <name evidence="6" type="ORF">KPL78_10200</name>
</gene>
<dbReference type="RefSeq" id="WP_219762829.1">
    <property type="nucleotide sequence ID" value="NZ_JAHYBZ010000003.1"/>
</dbReference>
<dbReference type="Gene3D" id="1.10.10.10">
    <property type="entry name" value="Winged helix-like DNA-binding domain superfamily/Winged helix DNA-binding domain"/>
    <property type="match status" value="1"/>
</dbReference>
<dbReference type="InterPro" id="IPR000847">
    <property type="entry name" value="LysR_HTH_N"/>
</dbReference>
<feature type="domain" description="HTH lysR-type" evidence="5">
    <location>
        <begin position="1"/>
        <end position="60"/>
    </location>
</feature>
<proteinExistence type="inferred from homology"/>
<dbReference type="InterPro" id="IPR058163">
    <property type="entry name" value="LysR-type_TF_proteobact-type"/>
</dbReference>
<evidence type="ECO:0000256" key="2">
    <source>
        <dbReference type="ARBA" id="ARBA00023015"/>
    </source>
</evidence>